<dbReference type="GO" id="GO:0016209">
    <property type="term" value="F:antioxidant activity"/>
    <property type="evidence" value="ECO:0007669"/>
    <property type="project" value="InterPro"/>
</dbReference>
<dbReference type="Gene3D" id="3.40.30.10">
    <property type="entry name" value="Glutaredoxin"/>
    <property type="match status" value="1"/>
</dbReference>
<protein>
    <submittedName>
        <fullName evidence="3">Alkyl hydroperoxide reductase/ Thiol specific antioxidant/ Mal allergen</fullName>
    </submittedName>
    <submittedName>
        <fullName evidence="2">Peroxiredoxin</fullName>
    </submittedName>
</protein>
<dbReference type="InterPro" id="IPR036249">
    <property type="entry name" value="Thioredoxin-like_sf"/>
</dbReference>
<dbReference type="Pfam" id="PF00578">
    <property type="entry name" value="AhpC-TSA"/>
    <property type="match status" value="1"/>
</dbReference>
<dbReference type="PROSITE" id="PS51352">
    <property type="entry name" value="THIOREDOXIN_2"/>
    <property type="match status" value="1"/>
</dbReference>
<dbReference type="CDD" id="cd02966">
    <property type="entry name" value="TlpA_like_family"/>
    <property type="match status" value="1"/>
</dbReference>
<dbReference type="EMBL" id="CM001402">
    <property type="protein sequence ID" value="EHO41321.1"/>
    <property type="molecule type" value="Genomic_DNA"/>
</dbReference>
<evidence type="ECO:0000259" key="1">
    <source>
        <dbReference type="PROSITE" id="PS51352"/>
    </source>
</evidence>
<dbReference type="EMBL" id="CP018099">
    <property type="protein sequence ID" value="APF17184.1"/>
    <property type="molecule type" value="Genomic_DNA"/>
</dbReference>
<dbReference type="InterPro" id="IPR013766">
    <property type="entry name" value="Thioredoxin_domain"/>
</dbReference>
<reference evidence="3 4" key="1">
    <citation type="submission" date="2011-09" db="EMBL/GenBank/DDBJ databases">
        <title>The permanent draft genome of Caldithrix abyssi DSM 13497.</title>
        <authorList>
            <consortium name="US DOE Joint Genome Institute (JGI-PGF)"/>
            <person name="Lucas S."/>
            <person name="Han J."/>
            <person name="Lapidus A."/>
            <person name="Bruce D."/>
            <person name="Goodwin L."/>
            <person name="Pitluck S."/>
            <person name="Peters L."/>
            <person name="Kyrpides N."/>
            <person name="Mavromatis K."/>
            <person name="Ivanova N."/>
            <person name="Mikhailova N."/>
            <person name="Chertkov O."/>
            <person name="Detter J.C."/>
            <person name="Tapia R."/>
            <person name="Han C."/>
            <person name="Land M."/>
            <person name="Hauser L."/>
            <person name="Markowitz V."/>
            <person name="Cheng J.-F."/>
            <person name="Hugenholtz P."/>
            <person name="Woyke T."/>
            <person name="Wu D."/>
            <person name="Spring S."/>
            <person name="Brambilla E."/>
            <person name="Klenk H.-P."/>
            <person name="Eisen J.A."/>
        </authorList>
    </citation>
    <scope>NUCLEOTIDE SEQUENCE [LARGE SCALE GENOMIC DNA]</scope>
    <source>
        <strain evidence="3 4">DSM 13497</strain>
    </source>
</reference>
<dbReference type="AlphaFoldDB" id="H1XRW1"/>
<dbReference type="HOGENOM" id="CLU_952123_0_0_0"/>
<dbReference type="PaxDb" id="880073-Calab_1704"/>
<feature type="domain" description="Thioredoxin" evidence="1">
    <location>
        <begin position="145"/>
        <end position="290"/>
    </location>
</feature>
<dbReference type="InterPro" id="IPR000866">
    <property type="entry name" value="AhpC/TSA"/>
</dbReference>
<sequence length="292" mass="34486" precursor="true">MKINMLFVIFVLIGGLHSQTLQTPWFQQLRQSFESCQSLEQLDSLSRQFEAQNQNRPQRLIAFYQIYSNYVYVIAQKYFISLKTDEEKEAFALKVKKLHEMKKQYLLKADQLCQKLQGDSIDEEIQTFCKYFKMAAGRIRFERQLKEHQPLPDFEFTDSRGQQHKLSDFRGRYVLLHFWNMHSKPCVDELTYLLQAFNQFDRKKIQIISIHISVGKPDLKWEAETLSNLIQEMGLNWIQVSGEQTQAIKELYFVRNFPTLYLLDAQGRALKSGKSLRESQLIATLSELFTDQ</sequence>
<dbReference type="InParanoid" id="H1XRW1"/>
<name>H1XRW1_CALAY</name>
<evidence type="ECO:0000313" key="4">
    <source>
        <dbReference type="Proteomes" id="UP000004671"/>
    </source>
</evidence>
<accession>H1XRW1</accession>
<dbReference type="OrthoDB" id="979391at2"/>
<dbReference type="Proteomes" id="UP000183868">
    <property type="component" value="Chromosome"/>
</dbReference>
<reference evidence="2 5" key="2">
    <citation type="submission" date="2016-11" db="EMBL/GenBank/DDBJ databases">
        <title>Genomic analysis of Caldithrix abyssi and proposal of a novel bacterial phylum Caldithrichaeota.</title>
        <authorList>
            <person name="Kublanov I."/>
            <person name="Sigalova O."/>
            <person name="Gavrilov S."/>
            <person name="Lebedinsky A."/>
            <person name="Ivanova N."/>
            <person name="Daum C."/>
            <person name="Reddy T."/>
            <person name="Klenk H.P."/>
            <person name="Goker M."/>
            <person name="Reva O."/>
            <person name="Miroshnichenko M."/>
            <person name="Kyprides N."/>
            <person name="Woyke T."/>
            <person name="Gelfand M."/>
        </authorList>
    </citation>
    <scope>NUCLEOTIDE SEQUENCE [LARGE SCALE GENOMIC DNA]</scope>
    <source>
        <strain evidence="2 5">LF13</strain>
    </source>
</reference>
<dbReference type="GO" id="GO:0016491">
    <property type="term" value="F:oxidoreductase activity"/>
    <property type="evidence" value="ECO:0007669"/>
    <property type="project" value="InterPro"/>
</dbReference>
<dbReference type="eggNOG" id="COG0526">
    <property type="taxonomic scope" value="Bacteria"/>
</dbReference>
<keyword evidence="4" id="KW-1185">Reference proteome</keyword>
<proteinExistence type="predicted"/>
<dbReference type="InterPro" id="IPR050553">
    <property type="entry name" value="Thioredoxin_ResA/DsbE_sf"/>
</dbReference>
<dbReference type="STRING" id="880073.Cabys_433"/>
<dbReference type="PANTHER" id="PTHR42852">
    <property type="entry name" value="THIOL:DISULFIDE INTERCHANGE PROTEIN DSBE"/>
    <property type="match status" value="1"/>
</dbReference>
<evidence type="ECO:0000313" key="3">
    <source>
        <dbReference type="EMBL" id="EHO41321.1"/>
    </source>
</evidence>
<dbReference type="RefSeq" id="WP_006928419.1">
    <property type="nucleotide sequence ID" value="NZ_CM001402.1"/>
</dbReference>
<dbReference type="KEGG" id="caby:Cabys_433"/>
<dbReference type="PANTHER" id="PTHR42852:SF13">
    <property type="entry name" value="PROTEIN DIPZ"/>
    <property type="match status" value="1"/>
</dbReference>
<gene>
    <name evidence="2" type="ORF">Cabys_433</name>
    <name evidence="3" type="ORF">Calab_1704</name>
</gene>
<dbReference type="Proteomes" id="UP000004671">
    <property type="component" value="Chromosome"/>
</dbReference>
<evidence type="ECO:0000313" key="2">
    <source>
        <dbReference type="EMBL" id="APF17184.1"/>
    </source>
</evidence>
<evidence type="ECO:0000313" key="5">
    <source>
        <dbReference type="Proteomes" id="UP000183868"/>
    </source>
</evidence>
<dbReference type="SUPFAM" id="SSF52833">
    <property type="entry name" value="Thioredoxin-like"/>
    <property type="match status" value="1"/>
</dbReference>
<organism evidence="3 4">
    <name type="scientific">Caldithrix abyssi DSM 13497</name>
    <dbReference type="NCBI Taxonomy" id="880073"/>
    <lineage>
        <taxon>Bacteria</taxon>
        <taxon>Pseudomonadati</taxon>
        <taxon>Calditrichota</taxon>
        <taxon>Calditrichia</taxon>
        <taxon>Calditrichales</taxon>
        <taxon>Calditrichaceae</taxon>
        <taxon>Caldithrix</taxon>
    </lineage>
</organism>